<proteinExistence type="predicted"/>
<reference evidence="2 3" key="1">
    <citation type="journal article" date="2012" name="Int. J. Syst. Evol. Microbiol.">
        <title>Shewanella dokdonensis sp. nov., isolated from seawater.</title>
        <authorList>
            <person name="Sung H.R."/>
            <person name="Yoon J.H."/>
            <person name="Ghim S.Y."/>
        </authorList>
    </citation>
    <scope>NUCLEOTIDE SEQUENCE [LARGE SCALE GENOMIC DNA]</scope>
    <source>
        <strain evidence="2 3">DSM 23626</strain>
    </source>
</reference>
<dbReference type="EMBL" id="CP074572">
    <property type="protein sequence ID" value="QVK23256.1"/>
    <property type="molecule type" value="Genomic_DNA"/>
</dbReference>
<dbReference type="RefSeq" id="WP_213681896.1">
    <property type="nucleotide sequence ID" value="NZ_CP074572.1"/>
</dbReference>
<keyword evidence="1" id="KW-0812">Transmembrane</keyword>
<name>A0ABX8DGB5_9GAMM</name>
<feature type="transmembrane region" description="Helical" evidence="1">
    <location>
        <begin position="43"/>
        <end position="63"/>
    </location>
</feature>
<keyword evidence="1" id="KW-1133">Transmembrane helix</keyword>
<feature type="transmembrane region" description="Helical" evidence="1">
    <location>
        <begin position="19"/>
        <end position="37"/>
    </location>
</feature>
<sequence length="111" mass="12102">MDDNLKAGLDIFELSIKRLVVPVTMLIAAALLSNGLSKPGSNYLLIYFYMIFLGGFAIGYGVFSGLEAMKAIDKLSITKVKRGLLGISFMLIYVVLFLTSIKLGFDKLGTL</sequence>
<keyword evidence="3" id="KW-1185">Reference proteome</keyword>
<accession>A0ABX8DGB5</accession>
<evidence type="ECO:0000313" key="3">
    <source>
        <dbReference type="Proteomes" id="UP000676428"/>
    </source>
</evidence>
<dbReference type="Proteomes" id="UP000676428">
    <property type="component" value="Chromosome"/>
</dbReference>
<evidence type="ECO:0000256" key="1">
    <source>
        <dbReference type="SAM" id="Phobius"/>
    </source>
</evidence>
<protein>
    <submittedName>
        <fullName evidence="2">Uncharacterized protein</fullName>
    </submittedName>
</protein>
<evidence type="ECO:0000313" key="2">
    <source>
        <dbReference type="EMBL" id="QVK23256.1"/>
    </source>
</evidence>
<organism evidence="2 3">
    <name type="scientific">Shewanella dokdonensis</name>
    <dbReference type="NCBI Taxonomy" id="712036"/>
    <lineage>
        <taxon>Bacteria</taxon>
        <taxon>Pseudomonadati</taxon>
        <taxon>Pseudomonadota</taxon>
        <taxon>Gammaproteobacteria</taxon>
        <taxon>Alteromonadales</taxon>
        <taxon>Shewanellaceae</taxon>
        <taxon>Shewanella</taxon>
    </lineage>
</organism>
<feature type="transmembrane region" description="Helical" evidence="1">
    <location>
        <begin position="84"/>
        <end position="105"/>
    </location>
</feature>
<keyword evidence="1" id="KW-0472">Membrane</keyword>
<gene>
    <name evidence="2" type="ORF">KHX94_19890</name>
</gene>